<dbReference type="AlphaFoldDB" id="A0A0N5DB67"/>
<dbReference type="EMBL" id="UYYF01005100">
    <property type="protein sequence ID" value="VDN08107.1"/>
    <property type="molecule type" value="Genomic_DNA"/>
</dbReference>
<keyword evidence="3" id="KW-0732">Signal</keyword>
<dbReference type="PANTHER" id="PTHR10132">
    <property type="entry name" value="ALPHA-/EPSILON-SARCOGLYCAN FAMILY MEMBER"/>
    <property type="match status" value="1"/>
</dbReference>
<evidence type="ECO:0000256" key="3">
    <source>
        <dbReference type="SAM" id="SignalP"/>
    </source>
</evidence>
<accession>A0A0N5DB67</accession>
<dbReference type="InterPro" id="IPR015919">
    <property type="entry name" value="Cadherin-like_sf"/>
</dbReference>
<reference evidence="7" key="1">
    <citation type="submission" date="2017-02" db="UniProtKB">
        <authorList>
            <consortium name="WormBaseParasite"/>
        </authorList>
    </citation>
    <scope>IDENTIFICATION</scope>
</reference>
<dbReference type="GO" id="GO:0005509">
    <property type="term" value="F:calcium ion binding"/>
    <property type="evidence" value="ECO:0007669"/>
    <property type="project" value="InterPro"/>
</dbReference>
<keyword evidence="2" id="KW-1133">Transmembrane helix</keyword>
<protein>
    <submittedName>
        <fullName evidence="7">CADG domain-containing protein</fullName>
    </submittedName>
</protein>
<dbReference type="Pfam" id="PF05510">
    <property type="entry name" value="Sarcoglycan_2"/>
    <property type="match status" value="1"/>
</dbReference>
<evidence type="ECO:0000256" key="2">
    <source>
        <dbReference type="SAM" id="Phobius"/>
    </source>
</evidence>
<proteinExistence type="predicted"/>
<evidence type="ECO:0000259" key="4">
    <source>
        <dbReference type="Pfam" id="PF05510"/>
    </source>
</evidence>
<dbReference type="GO" id="GO:0016012">
    <property type="term" value="C:sarcoglycan complex"/>
    <property type="evidence" value="ECO:0007669"/>
    <property type="project" value="InterPro"/>
</dbReference>
<feature type="compositionally biased region" description="Acidic residues" evidence="1">
    <location>
        <begin position="457"/>
        <end position="469"/>
    </location>
</feature>
<keyword evidence="2" id="KW-0812">Transmembrane</keyword>
<gene>
    <name evidence="5" type="ORF">TCLT_LOCUS10418</name>
</gene>
<keyword evidence="2" id="KW-0472">Membrane</keyword>
<evidence type="ECO:0000313" key="7">
    <source>
        <dbReference type="WBParaSite" id="TCLT_0001042901-mRNA-1"/>
    </source>
</evidence>
<evidence type="ECO:0000256" key="1">
    <source>
        <dbReference type="SAM" id="MobiDB-lite"/>
    </source>
</evidence>
<dbReference type="Proteomes" id="UP000276776">
    <property type="component" value="Unassembled WGS sequence"/>
</dbReference>
<sequence>MLIPWLSLITLFELFDCFHVLYGRTIYPVELRATKGEFLIYTLHSVDVKWSASLRDRPALPLWLHLMPSRHKPLGYLYGTPILPSNQVVLHVIARRLDNYEKAEQYITILLNDNENYNKTTQQFAEIYIKNYDAEELLTDRTQIIDRLKQSLKDSFRGKGLNPYIYQILPAGNPSGENEPYDPIQKIGSIVRVGTQSHFHSNVLNLERGLQRNPQYCNRDVLVPLNKFFAPVFKVDWCNFRVKNITTSTIHDKWLNQEAIKIIRTDADAMHIPYSQYDELTRPLLTAETPLMHTRYYFWESFLMFPMLGVCSILLIILLSLIFFGRREGQHWRDYKTPKRQLEEYASVRDSQRHLRELSMQRQMLLMVTDRTRSRTLLGIQSFLQPKSSQNPSHETLQGDHQSSRSSRSPLLKKSRDAIPDKIPEDHVIPLSKQTVAEAAKACGSSLYLYRNPFEIDNTDENSADDDDFAAPSNDNDNDDNCGDNQEGESNTKCGNDYNTS</sequence>
<dbReference type="OMA" id="FWESFLM"/>
<feature type="signal peptide" evidence="3">
    <location>
        <begin position="1"/>
        <end position="23"/>
    </location>
</feature>
<dbReference type="InterPro" id="IPR008908">
    <property type="entry name" value="Sarcoglycan_alpha/epsilon"/>
</dbReference>
<reference evidence="5 6" key="2">
    <citation type="submission" date="2018-11" db="EMBL/GenBank/DDBJ databases">
        <authorList>
            <consortium name="Pathogen Informatics"/>
        </authorList>
    </citation>
    <scope>NUCLEOTIDE SEQUENCE [LARGE SCALE GENOMIC DNA]</scope>
</reference>
<feature type="compositionally biased region" description="Polar residues" evidence="1">
    <location>
        <begin position="488"/>
        <end position="501"/>
    </location>
</feature>
<dbReference type="WBParaSite" id="TCLT_0001042901-mRNA-1">
    <property type="protein sequence ID" value="TCLT_0001042901-mRNA-1"/>
    <property type="gene ID" value="TCLT_0001042901"/>
</dbReference>
<dbReference type="OrthoDB" id="10262475at2759"/>
<feature type="region of interest" description="Disordered" evidence="1">
    <location>
        <begin position="456"/>
        <end position="501"/>
    </location>
</feature>
<feature type="chain" id="PRO_5043126783" evidence="3">
    <location>
        <begin position="24"/>
        <end position="501"/>
    </location>
</feature>
<dbReference type="STRING" id="103827.A0A0N5DB67"/>
<feature type="compositionally biased region" description="Polar residues" evidence="1">
    <location>
        <begin position="384"/>
        <end position="401"/>
    </location>
</feature>
<dbReference type="SUPFAM" id="SSF49313">
    <property type="entry name" value="Cadherin-like"/>
    <property type="match status" value="1"/>
</dbReference>
<feature type="domain" description="Sarcoglycan alpha/epsilon N-terminal" evidence="4">
    <location>
        <begin position="29"/>
        <end position="109"/>
    </location>
</feature>
<organism evidence="7">
    <name type="scientific">Thelazia callipaeda</name>
    <name type="common">Oriental eyeworm</name>
    <name type="synonym">Parasitic nematode</name>
    <dbReference type="NCBI Taxonomy" id="103827"/>
    <lineage>
        <taxon>Eukaryota</taxon>
        <taxon>Metazoa</taxon>
        <taxon>Ecdysozoa</taxon>
        <taxon>Nematoda</taxon>
        <taxon>Chromadorea</taxon>
        <taxon>Rhabditida</taxon>
        <taxon>Spirurina</taxon>
        <taxon>Spiruromorpha</taxon>
        <taxon>Thelazioidea</taxon>
        <taxon>Thelaziidae</taxon>
        <taxon>Thelazia</taxon>
    </lineage>
</organism>
<dbReference type="PANTHER" id="PTHR10132:SF14">
    <property type="entry name" value="SARCOGLYCAN ALPHA, ISOFORM C"/>
    <property type="match status" value="1"/>
</dbReference>
<feature type="transmembrane region" description="Helical" evidence="2">
    <location>
        <begin position="302"/>
        <end position="324"/>
    </location>
</feature>
<keyword evidence="6" id="KW-1185">Reference proteome</keyword>
<dbReference type="InterPro" id="IPR048346">
    <property type="entry name" value="Sarcoglycan_N"/>
</dbReference>
<feature type="region of interest" description="Disordered" evidence="1">
    <location>
        <begin position="384"/>
        <end position="413"/>
    </location>
</feature>
<evidence type="ECO:0000313" key="5">
    <source>
        <dbReference type="EMBL" id="VDN08107.1"/>
    </source>
</evidence>
<evidence type="ECO:0000313" key="6">
    <source>
        <dbReference type="Proteomes" id="UP000276776"/>
    </source>
</evidence>
<name>A0A0N5DB67_THECL</name>